<evidence type="ECO:0000313" key="2">
    <source>
        <dbReference type="EMBL" id="AFD27738.1"/>
    </source>
</evidence>
<dbReference type="PATRIC" id="fig|745776.4.peg.3759"/>
<dbReference type="EMBL" id="CP002193">
    <property type="protein sequence ID" value="AFD27738.1"/>
    <property type="molecule type" value="Genomic_DNA"/>
</dbReference>
<proteinExistence type="predicted"/>
<feature type="region of interest" description="Disordered" evidence="1">
    <location>
        <begin position="208"/>
        <end position="271"/>
    </location>
</feature>
<name>H8H2J1_DEIGI</name>
<sequence length="271" mass="29143">MGVGTLRRHYRNKVLAREMVGEDATAMVYQAKADAIAGFALPRRFVSDRVRRVLVEANLTTLDDLNGATVAEIADRTGLSKSDSGKVRVAVEREVALRAEGQVQLLADFPYQGALVASGYTTEASIEDLDEDELAEIPDVGESGARVIQAHRDGLLGVPFAENYPHMIRLGELGIRAEEQLARYTAEDLVAFGMTDEEAAEVIEFRDREPEPDAGTTVQVQNVQPAEVVDQPPALEGDEQLPASQQQPVGPVTDPTATAGTEGDTASQVST</sequence>
<dbReference type="HOGENOM" id="CLU_1025724_0_0_0"/>
<reference evidence="2 3" key="1">
    <citation type="journal article" date="2012" name="PLoS ONE">
        <title>Genome sequence and transcriptome analysis of the radioresistant bacterium Deinococcus gobiensis: insights into the extreme environmental adaptations.</title>
        <authorList>
            <person name="Yuan M."/>
            <person name="Chen M."/>
            <person name="Zhang W."/>
            <person name="Lu W."/>
            <person name="Wang J."/>
            <person name="Yang M."/>
            <person name="Zhao P."/>
            <person name="Tang R."/>
            <person name="Li X."/>
            <person name="Hao Y."/>
            <person name="Zhou Z."/>
            <person name="Zhan Y."/>
            <person name="Yu H."/>
            <person name="Teng C."/>
            <person name="Yan Y."/>
            <person name="Ping S."/>
            <person name="Wang Y."/>
            <person name="Lin M."/>
        </authorList>
    </citation>
    <scope>NUCLEOTIDE SEQUENCE [LARGE SCALE GENOMIC DNA]</scope>
    <source>
        <strain evidence="3">DSM 21396 / JCM 16679 / CGMCC 1.7299 / I-0</strain>
        <plasmid evidence="2">P2</plasmid>
    </source>
</reference>
<keyword evidence="2" id="KW-0614">Plasmid</keyword>
<accession>H8H2J1</accession>
<protein>
    <submittedName>
        <fullName evidence="2">Uncharacterized protein</fullName>
    </submittedName>
</protein>
<gene>
    <name evidence="2" type="ordered locus">DGo_PB0469</name>
</gene>
<evidence type="ECO:0000256" key="1">
    <source>
        <dbReference type="SAM" id="MobiDB-lite"/>
    </source>
</evidence>
<dbReference type="AlphaFoldDB" id="H8H2J1"/>
<dbReference type="Proteomes" id="UP000007575">
    <property type="component" value="Plasmid P2"/>
</dbReference>
<geneLocation type="plasmid" evidence="2 3">
    <name>P2</name>
</geneLocation>
<keyword evidence="3" id="KW-1185">Reference proteome</keyword>
<dbReference type="RefSeq" id="WP_014686830.1">
    <property type="nucleotide sequence ID" value="NC_017791.1"/>
</dbReference>
<dbReference type="KEGG" id="dgo:DGo_PB0469"/>
<feature type="compositionally biased region" description="Polar residues" evidence="1">
    <location>
        <begin position="255"/>
        <end position="271"/>
    </location>
</feature>
<organism evidence="2 3">
    <name type="scientific">Deinococcus gobiensis (strain DSM 21396 / JCM 16679 / CGMCC 1.7299 / I-0)</name>
    <dbReference type="NCBI Taxonomy" id="745776"/>
    <lineage>
        <taxon>Bacteria</taxon>
        <taxon>Thermotogati</taxon>
        <taxon>Deinococcota</taxon>
        <taxon>Deinococci</taxon>
        <taxon>Deinococcales</taxon>
        <taxon>Deinococcaceae</taxon>
        <taxon>Deinococcus</taxon>
    </lineage>
</organism>
<dbReference type="Pfam" id="PF14520">
    <property type="entry name" value="HHH_5"/>
    <property type="match status" value="1"/>
</dbReference>
<evidence type="ECO:0000313" key="3">
    <source>
        <dbReference type="Proteomes" id="UP000007575"/>
    </source>
</evidence>